<feature type="transmembrane region" description="Helical" evidence="6">
    <location>
        <begin position="243"/>
        <end position="266"/>
    </location>
</feature>
<evidence type="ECO:0000256" key="3">
    <source>
        <dbReference type="ARBA" id="ARBA00022989"/>
    </source>
</evidence>
<dbReference type="GO" id="GO:0071944">
    <property type="term" value="C:cell periphery"/>
    <property type="evidence" value="ECO:0007669"/>
    <property type="project" value="UniProtKB-ARBA"/>
</dbReference>
<feature type="chain" id="PRO_5043758644" evidence="7">
    <location>
        <begin position="32"/>
        <end position="451"/>
    </location>
</feature>
<keyword evidence="2 6" id="KW-0812">Transmembrane</keyword>
<evidence type="ECO:0000256" key="2">
    <source>
        <dbReference type="ARBA" id="ARBA00022692"/>
    </source>
</evidence>
<dbReference type="AlphaFoldDB" id="A0A4Q9NW93"/>
<gene>
    <name evidence="8" type="ORF">BD310DRAFT_923243</name>
</gene>
<protein>
    <submittedName>
        <fullName evidence="8">Uncharacterized protein</fullName>
    </submittedName>
</protein>
<keyword evidence="7" id="KW-0732">Signal</keyword>
<evidence type="ECO:0000256" key="1">
    <source>
        <dbReference type="ARBA" id="ARBA00004167"/>
    </source>
</evidence>
<feature type="signal peptide" evidence="7">
    <location>
        <begin position="1"/>
        <end position="31"/>
    </location>
</feature>
<dbReference type="PANTHER" id="PTHR15549:SF26">
    <property type="entry name" value="AXIAL BUDDING PATTERN PROTEIN 2-RELATED"/>
    <property type="match status" value="1"/>
</dbReference>
<dbReference type="GO" id="GO:0016020">
    <property type="term" value="C:membrane"/>
    <property type="evidence" value="ECO:0007669"/>
    <property type="project" value="UniProtKB-SubCell"/>
</dbReference>
<keyword evidence="3 6" id="KW-1133">Transmembrane helix</keyword>
<feature type="region of interest" description="Disordered" evidence="5">
    <location>
        <begin position="274"/>
        <end position="377"/>
    </location>
</feature>
<reference evidence="8 9" key="1">
    <citation type="submission" date="2019-01" db="EMBL/GenBank/DDBJ databases">
        <title>Draft genome sequences of three monokaryotic isolates of the white-rot basidiomycete fungus Dichomitus squalens.</title>
        <authorList>
            <consortium name="DOE Joint Genome Institute"/>
            <person name="Lopez S.C."/>
            <person name="Andreopoulos B."/>
            <person name="Pangilinan J."/>
            <person name="Lipzen A."/>
            <person name="Riley R."/>
            <person name="Ahrendt S."/>
            <person name="Ng V."/>
            <person name="Barry K."/>
            <person name="Daum C."/>
            <person name="Grigoriev I.V."/>
            <person name="Hilden K.S."/>
            <person name="Makela M.R."/>
            <person name="de Vries R.P."/>
        </authorList>
    </citation>
    <scope>NUCLEOTIDE SEQUENCE [LARGE SCALE GENOMIC DNA]</scope>
    <source>
        <strain evidence="8 9">CBS 464.89</strain>
    </source>
</reference>
<keyword evidence="9" id="KW-1185">Reference proteome</keyword>
<organism evidence="8 9">
    <name type="scientific">Dichomitus squalens</name>
    <dbReference type="NCBI Taxonomy" id="114155"/>
    <lineage>
        <taxon>Eukaryota</taxon>
        <taxon>Fungi</taxon>
        <taxon>Dikarya</taxon>
        <taxon>Basidiomycota</taxon>
        <taxon>Agaricomycotina</taxon>
        <taxon>Agaricomycetes</taxon>
        <taxon>Polyporales</taxon>
        <taxon>Polyporaceae</taxon>
        <taxon>Dichomitus</taxon>
    </lineage>
</organism>
<dbReference type="Proteomes" id="UP000292082">
    <property type="component" value="Unassembled WGS sequence"/>
</dbReference>
<keyword evidence="4 6" id="KW-0472">Membrane</keyword>
<dbReference type="Gene3D" id="2.60.120.260">
    <property type="entry name" value="Galactose-binding domain-like"/>
    <property type="match status" value="1"/>
</dbReference>
<evidence type="ECO:0000256" key="7">
    <source>
        <dbReference type="SAM" id="SignalP"/>
    </source>
</evidence>
<evidence type="ECO:0000256" key="6">
    <source>
        <dbReference type="SAM" id="Phobius"/>
    </source>
</evidence>
<proteinExistence type="predicted"/>
<evidence type="ECO:0000313" key="8">
    <source>
        <dbReference type="EMBL" id="TBU60310.1"/>
    </source>
</evidence>
<dbReference type="PANTHER" id="PTHR15549">
    <property type="entry name" value="PAIRED IMMUNOGLOBULIN-LIKE TYPE 2 RECEPTOR"/>
    <property type="match status" value="1"/>
</dbReference>
<evidence type="ECO:0000256" key="4">
    <source>
        <dbReference type="ARBA" id="ARBA00023136"/>
    </source>
</evidence>
<evidence type="ECO:0000313" key="9">
    <source>
        <dbReference type="Proteomes" id="UP000292082"/>
    </source>
</evidence>
<accession>A0A4Q9NW93</accession>
<evidence type="ECO:0000256" key="5">
    <source>
        <dbReference type="SAM" id="MobiDB-lite"/>
    </source>
</evidence>
<feature type="compositionally biased region" description="Low complexity" evidence="5">
    <location>
        <begin position="360"/>
        <end position="371"/>
    </location>
</feature>
<sequence length="451" mass="48760">MAALKNCRRRALLVFAFVVHNLHVFSVPTRAVSVNVTIDDQFGDDTTGFIPTYLPNDGTWHVGSPSEDCDSCKIKPSTLDISQIHNHTWHDATHTPGLTPAQIIVNFTGTAVYVYNIVPNFLPNNTATFANISFTLDGSNVGSFLRPPDLSTEVIQYNQPIHSSTELENVPHTLVMTADGDTKSLILFDYVVYTTESNVTSTTFTASTSTPLTSRTIVSSTMTTSESTLAAASTPSTAKPVGVIIGGVLGGLALILIAGVAGLLFLRRRKAQGHARRERSEQIPSHHDDPPLEAYRKPHGLSEVSGNRYRDSHPPLIQHTSGVHVSSTPGSGYEFGGELWPADPNPLTRPSAHMRRETESSATSTGTTATRTSKRREVLAQRIDLLQREMSMLSSPGSARAGSEVSSGGGNSTALRALEEEVSRLRIAFASVSAQLEEQSRDTEHLPAYEE</sequence>
<dbReference type="EMBL" id="ML145106">
    <property type="protein sequence ID" value="TBU60310.1"/>
    <property type="molecule type" value="Genomic_DNA"/>
</dbReference>
<dbReference type="InterPro" id="IPR051694">
    <property type="entry name" value="Immunoregulatory_rcpt-like"/>
</dbReference>
<name>A0A4Q9NW93_9APHY</name>
<comment type="subcellular location">
    <subcellularLocation>
        <location evidence="1">Membrane</location>
        <topology evidence="1">Single-pass membrane protein</topology>
    </subcellularLocation>
</comment>
<feature type="compositionally biased region" description="Basic and acidic residues" evidence="5">
    <location>
        <begin position="278"/>
        <end position="296"/>
    </location>
</feature>
<feature type="compositionally biased region" description="Polar residues" evidence="5">
    <location>
        <begin position="318"/>
        <end position="330"/>
    </location>
</feature>